<evidence type="ECO:0000313" key="2">
    <source>
        <dbReference type="Proteomes" id="UP000287651"/>
    </source>
</evidence>
<sequence length="131" mass="14632">MRSAGYSYRSGRTQEIKSQLSVFDRKCDSEVKEEFEWDSDDEPTTAPNPPTLPSEGILGPSNKACDAGPSRPSLASHFMGMGFSEDMVLKAIKENGQCFVLHIDITAFDILSDSLDLELSYMKEKEILKLY</sequence>
<name>A0A444EMI2_ENSVE</name>
<reference evidence="1 2" key="1">
    <citation type="journal article" date="2014" name="Agronomy (Basel)">
        <title>A Draft Genome Sequence for Ensete ventricosum, the Drought-Tolerant Tree Against Hunger.</title>
        <authorList>
            <person name="Harrison J."/>
            <person name="Moore K.A."/>
            <person name="Paszkiewicz K."/>
            <person name="Jones T."/>
            <person name="Grant M."/>
            <person name="Ambacheew D."/>
            <person name="Muzemil S."/>
            <person name="Studholme D.J."/>
        </authorList>
    </citation>
    <scope>NUCLEOTIDE SEQUENCE [LARGE SCALE GENOMIC DNA]</scope>
</reference>
<comment type="caution">
    <text evidence="1">The sequence shown here is derived from an EMBL/GenBank/DDBJ whole genome shotgun (WGS) entry which is preliminary data.</text>
</comment>
<proteinExistence type="predicted"/>
<dbReference type="AlphaFoldDB" id="A0A444EMI2"/>
<organism evidence="1 2">
    <name type="scientific">Ensete ventricosum</name>
    <name type="common">Abyssinian banana</name>
    <name type="synonym">Musa ensete</name>
    <dbReference type="NCBI Taxonomy" id="4639"/>
    <lineage>
        <taxon>Eukaryota</taxon>
        <taxon>Viridiplantae</taxon>
        <taxon>Streptophyta</taxon>
        <taxon>Embryophyta</taxon>
        <taxon>Tracheophyta</taxon>
        <taxon>Spermatophyta</taxon>
        <taxon>Magnoliopsida</taxon>
        <taxon>Liliopsida</taxon>
        <taxon>Zingiberales</taxon>
        <taxon>Musaceae</taxon>
        <taxon>Ensete</taxon>
    </lineage>
</organism>
<dbReference type="EMBL" id="AMZH03000071">
    <property type="protein sequence ID" value="RRT85728.1"/>
    <property type="molecule type" value="Genomic_DNA"/>
</dbReference>
<protein>
    <submittedName>
        <fullName evidence="1">Uncharacterized protein</fullName>
    </submittedName>
</protein>
<gene>
    <name evidence="1" type="ORF">B296_00008318</name>
</gene>
<accession>A0A444EMI2</accession>
<evidence type="ECO:0000313" key="1">
    <source>
        <dbReference type="EMBL" id="RRT85728.1"/>
    </source>
</evidence>
<dbReference type="Proteomes" id="UP000287651">
    <property type="component" value="Unassembled WGS sequence"/>
</dbReference>
<dbReference type="Gene3D" id="1.10.8.10">
    <property type="entry name" value="DNA helicase RuvA subunit, C-terminal domain"/>
    <property type="match status" value="1"/>
</dbReference>